<protein>
    <submittedName>
        <fullName evidence="1">Uncharacterized protein</fullName>
    </submittedName>
</protein>
<dbReference type="Proteomes" id="UP000807306">
    <property type="component" value="Unassembled WGS sequence"/>
</dbReference>
<sequence length="60" mass="7236">LLHVCQNIRFCGPVWTTWTFWMERYCGRLQAGLRSHVYPWANLNNRILGRAYIDAIDLYY</sequence>
<reference evidence="1" key="1">
    <citation type="submission" date="2020-11" db="EMBL/GenBank/DDBJ databases">
        <authorList>
            <consortium name="DOE Joint Genome Institute"/>
            <person name="Ahrendt S."/>
            <person name="Riley R."/>
            <person name="Andreopoulos W."/>
            <person name="Labutti K."/>
            <person name="Pangilinan J."/>
            <person name="Ruiz-Duenas F.J."/>
            <person name="Barrasa J.M."/>
            <person name="Sanchez-Garcia M."/>
            <person name="Camarero S."/>
            <person name="Miyauchi S."/>
            <person name="Serrano A."/>
            <person name="Linde D."/>
            <person name="Babiker R."/>
            <person name="Drula E."/>
            <person name="Ayuso-Fernandez I."/>
            <person name="Pacheco R."/>
            <person name="Padilla G."/>
            <person name="Ferreira P."/>
            <person name="Barriuso J."/>
            <person name="Kellner H."/>
            <person name="Castanera R."/>
            <person name="Alfaro M."/>
            <person name="Ramirez L."/>
            <person name="Pisabarro A.G."/>
            <person name="Kuo A."/>
            <person name="Tritt A."/>
            <person name="Lipzen A."/>
            <person name="He G."/>
            <person name="Yan M."/>
            <person name="Ng V."/>
            <person name="Cullen D."/>
            <person name="Martin F."/>
            <person name="Rosso M.-N."/>
            <person name="Henrissat B."/>
            <person name="Hibbett D."/>
            <person name="Martinez A.T."/>
            <person name="Grigoriev I.V."/>
        </authorList>
    </citation>
    <scope>NUCLEOTIDE SEQUENCE</scope>
    <source>
        <strain evidence="1">CBS 506.95</strain>
    </source>
</reference>
<dbReference type="AlphaFoldDB" id="A0A9P6EGJ2"/>
<dbReference type="EMBL" id="MU157851">
    <property type="protein sequence ID" value="KAF9528667.1"/>
    <property type="molecule type" value="Genomic_DNA"/>
</dbReference>
<organism evidence="1 2">
    <name type="scientific">Crepidotus variabilis</name>
    <dbReference type="NCBI Taxonomy" id="179855"/>
    <lineage>
        <taxon>Eukaryota</taxon>
        <taxon>Fungi</taxon>
        <taxon>Dikarya</taxon>
        <taxon>Basidiomycota</taxon>
        <taxon>Agaricomycotina</taxon>
        <taxon>Agaricomycetes</taxon>
        <taxon>Agaricomycetidae</taxon>
        <taxon>Agaricales</taxon>
        <taxon>Agaricineae</taxon>
        <taxon>Crepidotaceae</taxon>
        <taxon>Crepidotus</taxon>
    </lineage>
</organism>
<evidence type="ECO:0000313" key="2">
    <source>
        <dbReference type="Proteomes" id="UP000807306"/>
    </source>
</evidence>
<evidence type="ECO:0000313" key="1">
    <source>
        <dbReference type="EMBL" id="KAF9528667.1"/>
    </source>
</evidence>
<dbReference type="OrthoDB" id="6613063at2759"/>
<feature type="non-terminal residue" evidence="1">
    <location>
        <position position="60"/>
    </location>
</feature>
<name>A0A9P6EGJ2_9AGAR</name>
<accession>A0A9P6EGJ2</accession>
<keyword evidence="2" id="KW-1185">Reference proteome</keyword>
<comment type="caution">
    <text evidence="1">The sequence shown here is derived from an EMBL/GenBank/DDBJ whole genome shotgun (WGS) entry which is preliminary data.</text>
</comment>
<feature type="non-terminal residue" evidence="1">
    <location>
        <position position="1"/>
    </location>
</feature>
<proteinExistence type="predicted"/>
<gene>
    <name evidence="1" type="ORF">CPB83DRAFT_727927</name>
</gene>